<keyword evidence="2" id="KW-1185">Reference proteome</keyword>
<accession>A0ABW8M0M6</accession>
<proteinExistence type="predicted"/>
<evidence type="ECO:0000313" key="2">
    <source>
        <dbReference type="Proteomes" id="UP001620295"/>
    </source>
</evidence>
<sequence length="54" mass="5925">MVVTGPWARIQQGFVDDPQNSVRAADGLVAEVMQLLGTTFADHKHGLEGQWCRS</sequence>
<gene>
    <name evidence="1" type="ORF">ACI2L5_43545</name>
</gene>
<evidence type="ECO:0000313" key="1">
    <source>
        <dbReference type="EMBL" id="MFK4271732.1"/>
    </source>
</evidence>
<reference evidence="1 2" key="1">
    <citation type="submission" date="2024-11" db="EMBL/GenBank/DDBJ databases">
        <title>The Natural Products Discovery Center: Release of the First 8490 Sequenced Strains for Exploring Actinobacteria Biosynthetic Diversity.</title>
        <authorList>
            <person name="Kalkreuter E."/>
            <person name="Kautsar S.A."/>
            <person name="Yang D."/>
            <person name="Bader C.D."/>
            <person name="Teijaro C.N."/>
            <person name="Fluegel L."/>
            <person name="Davis C.M."/>
            <person name="Simpson J.R."/>
            <person name="Lauterbach L."/>
            <person name="Steele A.D."/>
            <person name="Gui C."/>
            <person name="Meng S."/>
            <person name="Li G."/>
            <person name="Viehrig K."/>
            <person name="Ye F."/>
            <person name="Su P."/>
            <person name="Kiefer A.F."/>
            <person name="Nichols A."/>
            <person name="Cepeda A.J."/>
            <person name="Yan W."/>
            <person name="Fan B."/>
            <person name="Jiang Y."/>
            <person name="Adhikari A."/>
            <person name="Zheng C.-J."/>
            <person name="Schuster L."/>
            <person name="Cowan T.M."/>
            <person name="Smanski M.J."/>
            <person name="Chevrette M.G."/>
            <person name="De Carvalho L.P.S."/>
            <person name="Shen B."/>
        </authorList>
    </citation>
    <scope>NUCLEOTIDE SEQUENCE [LARGE SCALE GENOMIC DNA]</scope>
    <source>
        <strain evidence="1 2">NPDC020863</strain>
    </source>
</reference>
<comment type="caution">
    <text evidence="1">The sequence shown here is derived from an EMBL/GenBank/DDBJ whole genome shotgun (WGS) entry which is preliminary data.</text>
</comment>
<name>A0ABW8M0M6_9ACTN</name>
<protein>
    <submittedName>
        <fullName evidence="1">Uncharacterized protein</fullName>
    </submittedName>
</protein>
<dbReference type="RefSeq" id="WP_358644709.1">
    <property type="nucleotide sequence ID" value="NZ_JBFAEV010000032.1"/>
</dbReference>
<organism evidence="1 2">
    <name type="scientific">Streptomyces milbemycinicus</name>
    <dbReference type="NCBI Taxonomy" id="476552"/>
    <lineage>
        <taxon>Bacteria</taxon>
        <taxon>Bacillati</taxon>
        <taxon>Actinomycetota</taxon>
        <taxon>Actinomycetes</taxon>
        <taxon>Kitasatosporales</taxon>
        <taxon>Streptomycetaceae</taxon>
        <taxon>Streptomyces</taxon>
    </lineage>
</organism>
<dbReference type="EMBL" id="JBJDQH010000020">
    <property type="protein sequence ID" value="MFK4271732.1"/>
    <property type="molecule type" value="Genomic_DNA"/>
</dbReference>
<dbReference type="Proteomes" id="UP001620295">
    <property type="component" value="Unassembled WGS sequence"/>
</dbReference>